<name>A0A2K4ZCS5_9FIRM</name>
<dbReference type="AlphaFoldDB" id="A0A2K4ZCS5"/>
<organism evidence="3 4">
    <name type="scientific">Acetatifactor muris</name>
    <dbReference type="NCBI Taxonomy" id="879566"/>
    <lineage>
        <taxon>Bacteria</taxon>
        <taxon>Bacillati</taxon>
        <taxon>Bacillota</taxon>
        <taxon>Clostridia</taxon>
        <taxon>Lachnospirales</taxon>
        <taxon>Lachnospiraceae</taxon>
        <taxon>Acetatifactor</taxon>
    </lineage>
</organism>
<feature type="region of interest" description="Disordered" evidence="1">
    <location>
        <begin position="42"/>
        <end position="107"/>
    </location>
</feature>
<protein>
    <recommendedName>
        <fullName evidence="2">Peptidase M15C domain-containing protein</fullName>
    </recommendedName>
</protein>
<dbReference type="RefSeq" id="WP_242982302.1">
    <property type="nucleotide sequence ID" value="NZ_JANJZD010000004.1"/>
</dbReference>
<feature type="domain" description="Peptidase M15C" evidence="2">
    <location>
        <begin position="235"/>
        <end position="317"/>
    </location>
</feature>
<feature type="compositionally biased region" description="Polar residues" evidence="1">
    <location>
        <begin position="69"/>
        <end position="107"/>
    </location>
</feature>
<dbReference type="Gene3D" id="3.30.1380.10">
    <property type="match status" value="1"/>
</dbReference>
<proteinExistence type="predicted"/>
<dbReference type="SUPFAM" id="SSF55166">
    <property type="entry name" value="Hedgehog/DD-peptidase"/>
    <property type="match status" value="1"/>
</dbReference>
<gene>
    <name evidence="3" type="ORF">AMURIS_00972</name>
</gene>
<accession>A0A2K4ZCS5</accession>
<evidence type="ECO:0000313" key="4">
    <source>
        <dbReference type="Proteomes" id="UP000236311"/>
    </source>
</evidence>
<dbReference type="InterPro" id="IPR039561">
    <property type="entry name" value="Peptidase_M15C"/>
</dbReference>
<dbReference type="Pfam" id="PF13539">
    <property type="entry name" value="Peptidase_M15_4"/>
    <property type="match status" value="1"/>
</dbReference>
<dbReference type="GO" id="GO:0008233">
    <property type="term" value="F:peptidase activity"/>
    <property type="evidence" value="ECO:0007669"/>
    <property type="project" value="InterPro"/>
</dbReference>
<dbReference type="InterPro" id="IPR009045">
    <property type="entry name" value="Zn_M74/Hedgehog-like"/>
</dbReference>
<dbReference type="Proteomes" id="UP000236311">
    <property type="component" value="Unassembled WGS sequence"/>
</dbReference>
<evidence type="ECO:0000256" key="1">
    <source>
        <dbReference type="SAM" id="MobiDB-lite"/>
    </source>
</evidence>
<dbReference type="EMBL" id="OFSM01000004">
    <property type="protein sequence ID" value="SOY28265.1"/>
    <property type="molecule type" value="Genomic_DNA"/>
</dbReference>
<reference evidence="3 4" key="1">
    <citation type="submission" date="2018-01" db="EMBL/GenBank/DDBJ databases">
        <authorList>
            <person name="Gaut B.S."/>
            <person name="Morton B.R."/>
            <person name="Clegg M.T."/>
            <person name="Duvall M.R."/>
        </authorList>
    </citation>
    <scope>NUCLEOTIDE SEQUENCE [LARGE SCALE GENOMIC DNA]</scope>
    <source>
        <strain evidence="3">GP69</strain>
    </source>
</reference>
<evidence type="ECO:0000313" key="3">
    <source>
        <dbReference type="EMBL" id="SOY28265.1"/>
    </source>
</evidence>
<evidence type="ECO:0000259" key="2">
    <source>
        <dbReference type="Pfam" id="PF13539"/>
    </source>
</evidence>
<sequence length="321" mass="35813">MDRDKIIKMVVILAAIVIIAGSLSKIMSQNSMSLTEYAKLNDLPLESPSDSTPEPSSDSQPESSSDSDGQNSPSADSSAGSQEESTPAAESQTEASPAPSSQLTGASLNGNTQLEERCTLAEGFYYEPLSDNLRRYMTGISYPAAEEENAAPPEITFEELRYVHILHYDFEGNSTEGELICNEFIAQDLTEIFQELYRNEYQLEKVLLIDEYDGDDTASMEDNNTSCFNYRPVEGSANLSKHAFGLAVDINPLYNPYITYREGSENILPVSAADYADRTVNFPYKIDENDLCYKLFIQHGFTWGGNWNNVKDYQHFQKIPQ</sequence>
<keyword evidence="4" id="KW-1185">Reference proteome</keyword>
<feature type="compositionally biased region" description="Low complexity" evidence="1">
    <location>
        <begin position="42"/>
        <end position="68"/>
    </location>
</feature>